<dbReference type="Gene3D" id="2.40.30.220">
    <property type="entry name" value="Photosystem II Psb28"/>
    <property type="match status" value="1"/>
</dbReference>
<dbReference type="AlphaFoldDB" id="A0A3R5WXU5"/>
<keyword evidence="1" id="KW-0602">Photosynthesis</keyword>
<organism evidence="2">
    <name type="scientific">Vischeria sp. ACOI 3415</name>
    <dbReference type="NCBI Taxonomy" id="2506143"/>
    <lineage>
        <taxon>Eukaryota</taxon>
        <taxon>Sar</taxon>
        <taxon>Stramenopiles</taxon>
        <taxon>Ochrophyta</taxon>
        <taxon>Eustigmatophyceae</taxon>
        <taxon>Eustigmatales</taxon>
        <taxon>Chlorobotryaceae</taxon>
        <taxon>Vischeria</taxon>
    </lineage>
</organism>
<dbReference type="RefSeq" id="YP_009551244.1">
    <property type="nucleotide sequence ID" value="NC_040300.1"/>
</dbReference>
<evidence type="ECO:0000256" key="1">
    <source>
        <dbReference type="RuleBase" id="RU003509"/>
    </source>
</evidence>
<sequence>MSLNFFIEFESEPNQHVLPNKIRFTSSKNNHTSTLTVTFSTNSFFKKINLPLSKKKLIKNIYFIQQNSKFSTKDLEIIWINGRPLIFEAIFFITSEVDSNKLKNIFQLYNEKNIF</sequence>
<gene>
    <name evidence="2" type="primary">psb28</name>
</gene>
<protein>
    <recommendedName>
        <fullName evidence="1">Photosystem II reaction center Psb28 protein</fullName>
    </recommendedName>
</protein>
<comment type="similarity">
    <text evidence="1">Belongs to the Psb28 family.</text>
</comment>
<dbReference type="InterPro" id="IPR005610">
    <property type="entry name" value="PSII_Psb28_class-1"/>
</dbReference>
<dbReference type="Pfam" id="PF03912">
    <property type="entry name" value="Psb28"/>
    <property type="match status" value="1"/>
</dbReference>
<dbReference type="InterPro" id="IPR038676">
    <property type="entry name" value="Psb28_c1_sf"/>
</dbReference>
<keyword evidence="1" id="KW-0604">Photosystem II</keyword>
<geneLocation type="plastid" evidence="2"/>
<keyword evidence="2" id="KW-0934">Plastid</keyword>
<name>A0A3R5WXU5_9STRA</name>
<accession>A0A3R5WXU5</accession>
<dbReference type="GO" id="GO:0015979">
    <property type="term" value="P:photosynthesis"/>
    <property type="evidence" value="ECO:0007669"/>
    <property type="project" value="UniProtKB-KW"/>
</dbReference>
<dbReference type="GeneID" id="38948438"/>
<reference evidence="2" key="1">
    <citation type="journal article" date="2019" name="Genome Biol. Evol.">
        <title>Plastid Genomes and Proteins Illuminate the Evolution of Eustigmatophyte Algae and Their Bacterial Endosymbionts.</title>
        <authorList>
            <person name="Sevcikova T."/>
            <person name="Yurchenko T."/>
            <person name="Fawley K.P."/>
            <person name="Amaral R."/>
            <person name="Strnad H."/>
            <person name="Santos L.M."/>
            <person name="Fawley M.W."/>
            <person name="Elias M."/>
        </authorList>
    </citation>
    <scope>NUCLEOTIDE SEQUENCE</scope>
</reference>
<evidence type="ECO:0000313" key="2">
    <source>
        <dbReference type="EMBL" id="QAA12171.1"/>
    </source>
</evidence>
<dbReference type="GO" id="GO:0009523">
    <property type="term" value="C:photosystem II"/>
    <property type="evidence" value="ECO:0007669"/>
    <property type="project" value="UniProtKB-KW"/>
</dbReference>
<dbReference type="EMBL" id="MK281458">
    <property type="protein sequence ID" value="QAA12171.1"/>
    <property type="molecule type" value="Genomic_DNA"/>
</dbReference>
<proteinExistence type="inferred from homology"/>